<dbReference type="PRINTS" id="PR00039">
    <property type="entry name" value="HTHLYSR"/>
</dbReference>
<name>A0A8J6Z064_9RHOB</name>
<evidence type="ECO:0000256" key="3">
    <source>
        <dbReference type="ARBA" id="ARBA00023125"/>
    </source>
</evidence>
<organism evidence="6 7">
    <name type="scientific">Mangrovicoccus algicola</name>
    <dbReference type="NCBI Taxonomy" id="2771008"/>
    <lineage>
        <taxon>Bacteria</taxon>
        <taxon>Pseudomonadati</taxon>
        <taxon>Pseudomonadota</taxon>
        <taxon>Alphaproteobacteria</taxon>
        <taxon>Rhodobacterales</taxon>
        <taxon>Paracoccaceae</taxon>
        <taxon>Mangrovicoccus</taxon>
    </lineage>
</organism>
<accession>A0A8J6Z064</accession>
<dbReference type="GO" id="GO:0003700">
    <property type="term" value="F:DNA-binding transcription factor activity"/>
    <property type="evidence" value="ECO:0007669"/>
    <property type="project" value="InterPro"/>
</dbReference>
<proteinExistence type="inferred from homology"/>
<sequence>MKARIKLRHLQAFTTITRAGSFRAAAEQLLLTQPAISRSMAELEEILGARLLSRDRGGVALTPVGAFFLSFAEASLAALERGISGVGEFAPEAGLSMRIGMQPAAAARLMPAVTRALEQEPAGLGVTLQEGSHADLAQRLRDGQLDLVVGMQGPPETMADLSFVQLYTERLAIVAAPGHPALERPDLQALADWPAVYPPPEDPVRPVLRRFLVGHGVPLPRIRVETGSFAFGLSRTLGGDALWFAPEGMVQEAVARGLLARLPLNTEATAMPAGLIARAGEDQTPAGRRLLPALRGALAAA</sequence>
<dbReference type="PANTHER" id="PTHR30419:SF8">
    <property type="entry name" value="NITROGEN ASSIMILATION TRANSCRIPTIONAL ACTIVATOR-RELATED"/>
    <property type="match status" value="1"/>
</dbReference>
<dbReference type="AlphaFoldDB" id="A0A8J6Z064"/>
<keyword evidence="7" id="KW-1185">Reference proteome</keyword>
<dbReference type="Pfam" id="PF03466">
    <property type="entry name" value="LysR_substrate"/>
    <property type="match status" value="1"/>
</dbReference>
<dbReference type="InterPro" id="IPR050950">
    <property type="entry name" value="HTH-type_LysR_regulators"/>
</dbReference>
<dbReference type="FunFam" id="1.10.10.10:FF:000001">
    <property type="entry name" value="LysR family transcriptional regulator"/>
    <property type="match status" value="1"/>
</dbReference>
<protein>
    <submittedName>
        <fullName evidence="6">LysR family transcriptional regulator</fullName>
    </submittedName>
</protein>
<reference evidence="6" key="1">
    <citation type="submission" date="2020-09" db="EMBL/GenBank/DDBJ databases">
        <title>A novel bacterium of genus Mangrovicoccus, isolated from South China Sea.</title>
        <authorList>
            <person name="Huang H."/>
            <person name="Mo K."/>
            <person name="Hu Y."/>
        </authorList>
    </citation>
    <scope>NUCLEOTIDE SEQUENCE</scope>
    <source>
        <strain evidence="6">HB182678</strain>
    </source>
</reference>
<dbReference type="PANTHER" id="PTHR30419">
    <property type="entry name" value="HTH-TYPE TRANSCRIPTIONAL REGULATOR YBHD"/>
    <property type="match status" value="1"/>
</dbReference>
<dbReference type="InterPro" id="IPR036390">
    <property type="entry name" value="WH_DNA-bd_sf"/>
</dbReference>
<gene>
    <name evidence="6" type="ORF">ICN82_13585</name>
</gene>
<dbReference type="InterPro" id="IPR000847">
    <property type="entry name" value="LysR_HTH_N"/>
</dbReference>
<keyword evidence="4" id="KW-0804">Transcription</keyword>
<evidence type="ECO:0000313" key="7">
    <source>
        <dbReference type="Proteomes" id="UP000609121"/>
    </source>
</evidence>
<dbReference type="GO" id="GO:0005829">
    <property type="term" value="C:cytosol"/>
    <property type="evidence" value="ECO:0007669"/>
    <property type="project" value="TreeGrafter"/>
</dbReference>
<evidence type="ECO:0000259" key="5">
    <source>
        <dbReference type="PROSITE" id="PS50931"/>
    </source>
</evidence>
<evidence type="ECO:0000256" key="2">
    <source>
        <dbReference type="ARBA" id="ARBA00023015"/>
    </source>
</evidence>
<dbReference type="Pfam" id="PF00126">
    <property type="entry name" value="HTH_1"/>
    <property type="match status" value="1"/>
</dbReference>
<comment type="caution">
    <text evidence="6">The sequence shown here is derived from an EMBL/GenBank/DDBJ whole genome shotgun (WGS) entry which is preliminary data.</text>
</comment>
<dbReference type="InterPro" id="IPR005119">
    <property type="entry name" value="LysR_subst-bd"/>
</dbReference>
<dbReference type="Proteomes" id="UP000609121">
    <property type="component" value="Unassembled WGS sequence"/>
</dbReference>
<dbReference type="Gene3D" id="1.10.10.10">
    <property type="entry name" value="Winged helix-like DNA-binding domain superfamily/Winged helix DNA-binding domain"/>
    <property type="match status" value="1"/>
</dbReference>
<evidence type="ECO:0000256" key="4">
    <source>
        <dbReference type="ARBA" id="ARBA00023163"/>
    </source>
</evidence>
<dbReference type="Gene3D" id="3.40.190.290">
    <property type="match status" value="1"/>
</dbReference>
<dbReference type="GO" id="GO:0003677">
    <property type="term" value="F:DNA binding"/>
    <property type="evidence" value="ECO:0007669"/>
    <property type="project" value="UniProtKB-KW"/>
</dbReference>
<evidence type="ECO:0000256" key="1">
    <source>
        <dbReference type="ARBA" id="ARBA00009437"/>
    </source>
</evidence>
<dbReference type="SUPFAM" id="SSF53850">
    <property type="entry name" value="Periplasmic binding protein-like II"/>
    <property type="match status" value="1"/>
</dbReference>
<dbReference type="InterPro" id="IPR036388">
    <property type="entry name" value="WH-like_DNA-bd_sf"/>
</dbReference>
<evidence type="ECO:0000313" key="6">
    <source>
        <dbReference type="EMBL" id="MBE3639231.1"/>
    </source>
</evidence>
<dbReference type="EMBL" id="JACVXA010000042">
    <property type="protein sequence ID" value="MBE3639231.1"/>
    <property type="molecule type" value="Genomic_DNA"/>
</dbReference>
<comment type="similarity">
    <text evidence="1">Belongs to the LysR transcriptional regulatory family.</text>
</comment>
<feature type="domain" description="HTH lysR-type" evidence="5">
    <location>
        <begin position="5"/>
        <end position="62"/>
    </location>
</feature>
<dbReference type="RefSeq" id="WP_193183691.1">
    <property type="nucleotide sequence ID" value="NZ_JACVXA010000042.1"/>
</dbReference>
<keyword evidence="3" id="KW-0238">DNA-binding</keyword>
<dbReference type="SUPFAM" id="SSF46785">
    <property type="entry name" value="Winged helix' DNA-binding domain"/>
    <property type="match status" value="1"/>
</dbReference>
<dbReference type="PROSITE" id="PS50931">
    <property type="entry name" value="HTH_LYSR"/>
    <property type="match status" value="1"/>
</dbReference>
<keyword evidence="2" id="KW-0805">Transcription regulation</keyword>